<dbReference type="AlphaFoldDB" id="A0AAV4XQK0"/>
<gene>
    <name evidence="2" type="ORF">CEXT_62841</name>
</gene>
<protein>
    <submittedName>
        <fullName evidence="2">Uncharacterized protein</fullName>
    </submittedName>
</protein>
<organism evidence="2 3">
    <name type="scientific">Caerostris extrusa</name>
    <name type="common">Bark spider</name>
    <name type="synonym">Caerostris bankana</name>
    <dbReference type="NCBI Taxonomy" id="172846"/>
    <lineage>
        <taxon>Eukaryota</taxon>
        <taxon>Metazoa</taxon>
        <taxon>Ecdysozoa</taxon>
        <taxon>Arthropoda</taxon>
        <taxon>Chelicerata</taxon>
        <taxon>Arachnida</taxon>
        <taxon>Araneae</taxon>
        <taxon>Araneomorphae</taxon>
        <taxon>Entelegynae</taxon>
        <taxon>Araneoidea</taxon>
        <taxon>Araneidae</taxon>
        <taxon>Caerostris</taxon>
    </lineage>
</organism>
<evidence type="ECO:0000313" key="3">
    <source>
        <dbReference type="Proteomes" id="UP001054945"/>
    </source>
</evidence>
<evidence type="ECO:0000313" key="2">
    <source>
        <dbReference type="EMBL" id="GIY96079.1"/>
    </source>
</evidence>
<dbReference type="Proteomes" id="UP001054945">
    <property type="component" value="Unassembled WGS sequence"/>
</dbReference>
<proteinExistence type="predicted"/>
<evidence type="ECO:0000256" key="1">
    <source>
        <dbReference type="SAM" id="MobiDB-lite"/>
    </source>
</evidence>
<sequence length="110" mass="12473">MFAIYNNLLLKRLKDEGTVRRWEELNDIKIEERSTGLSCRRFRECFSTRRDGSKEGCEGWMEKKRGVEQQSHRKSLMKQKGSSGAQLVSTAITGLMGPFGRGPLSPPQAP</sequence>
<dbReference type="EMBL" id="BPLR01000615">
    <property type="protein sequence ID" value="GIY96079.1"/>
    <property type="molecule type" value="Genomic_DNA"/>
</dbReference>
<name>A0AAV4XQK0_CAEEX</name>
<comment type="caution">
    <text evidence="2">The sequence shown here is derived from an EMBL/GenBank/DDBJ whole genome shotgun (WGS) entry which is preliminary data.</text>
</comment>
<accession>A0AAV4XQK0</accession>
<keyword evidence="3" id="KW-1185">Reference proteome</keyword>
<feature type="region of interest" description="Disordered" evidence="1">
    <location>
        <begin position="63"/>
        <end position="85"/>
    </location>
</feature>
<reference evidence="2 3" key="1">
    <citation type="submission" date="2021-06" db="EMBL/GenBank/DDBJ databases">
        <title>Caerostris extrusa draft genome.</title>
        <authorList>
            <person name="Kono N."/>
            <person name="Arakawa K."/>
        </authorList>
    </citation>
    <scope>NUCLEOTIDE SEQUENCE [LARGE SCALE GENOMIC DNA]</scope>
</reference>